<reference evidence="2" key="1">
    <citation type="submission" date="2015-11" db="EMBL/GenBank/DDBJ databases">
        <authorList>
            <person name="Varghese N."/>
        </authorList>
    </citation>
    <scope>NUCLEOTIDE SEQUENCE [LARGE SCALE GENOMIC DNA]</scope>
    <source>
        <strain evidence="2">DSM 45899</strain>
    </source>
</reference>
<accession>A0A0S4QWW4</accession>
<dbReference type="Pfam" id="PF11583">
    <property type="entry name" value="AurF"/>
    <property type="match status" value="1"/>
</dbReference>
<dbReference type="InterPro" id="IPR012348">
    <property type="entry name" value="RNR-like"/>
</dbReference>
<gene>
    <name evidence="1" type="ORF">Ga0074812_12395</name>
</gene>
<organism evidence="1 2">
    <name type="scientific">Parafrankia irregularis</name>
    <dbReference type="NCBI Taxonomy" id="795642"/>
    <lineage>
        <taxon>Bacteria</taxon>
        <taxon>Bacillati</taxon>
        <taxon>Actinomycetota</taxon>
        <taxon>Actinomycetes</taxon>
        <taxon>Frankiales</taxon>
        <taxon>Frankiaceae</taxon>
        <taxon>Parafrankia</taxon>
    </lineage>
</organism>
<proteinExistence type="predicted"/>
<dbReference type="InterPro" id="IPR025859">
    <property type="entry name" value="AurF/CmlI"/>
</dbReference>
<sequence>MTTKPPRSDPGAGAPMKDWYDAAGVRGGTRRTFHRELEEGLVFFPPELVPYLAHEAVRTLPDSASRELTVRHLYQFLLSATELETRVVNRGAELIAGNRLGFEVPRSHRLDAYKIYCDEGYHSLYSLDLADQIATVTGIPIPRWDYGGFVEQLDLAAHTILPDEPTLAHLLQTIVFETLITAVLNEVPTNPGVVTAVRDVTRDHARDEGRHHRFFAGFFHLLWSQLEPALRTRVGHALPPLIEACIAWDAAPVRSSLLLAGLDEATADGVLRDVYGGTATASRIGAVAQATRRMCESAGVLDLPAVRETFAVHGIE</sequence>
<dbReference type="Proteomes" id="UP000198802">
    <property type="component" value="Unassembled WGS sequence"/>
</dbReference>
<dbReference type="GO" id="GO:0016491">
    <property type="term" value="F:oxidoreductase activity"/>
    <property type="evidence" value="ECO:0007669"/>
    <property type="project" value="InterPro"/>
</dbReference>
<name>A0A0S4QWW4_9ACTN</name>
<evidence type="ECO:0000313" key="1">
    <source>
        <dbReference type="EMBL" id="CUU58966.1"/>
    </source>
</evidence>
<keyword evidence="2" id="KW-1185">Reference proteome</keyword>
<dbReference type="EMBL" id="FAOZ01000023">
    <property type="protein sequence ID" value="CUU58966.1"/>
    <property type="molecule type" value="Genomic_DNA"/>
</dbReference>
<evidence type="ECO:0000313" key="2">
    <source>
        <dbReference type="Proteomes" id="UP000198802"/>
    </source>
</evidence>
<dbReference type="RefSeq" id="WP_165615796.1">
    <property type="nucleotide sequence ID" value="NZ_FAOZ01000023.1"/>
</dbReference>
<dbReference type="Gene3D" id="1.10.620.20">
    <property type="entry name" value="Ribonucleotide Reductase, subunit A"/>
    <property type="match status" value="1"/>
</dbReference>
<protein>
    <submittedName>
        <fullName evidence="1">p-aminobenzoate N-oxygenase AurF</fullName>
    </submittedName>
</protein>
<dbReference type="AlphaFoldDB" id="A0A0S4QWW4"/>